<dbReference type="EC" id="2.7.1.100" evidence="7"/>
<protein>
    <submittedName>
        <fullName evidence="7">S-methyl-5-thioribose kinase</fullName>
        <ecNumber evidence="7">2.7.1.100</ecNumber>
    </submittedName>
</protein>
<evidence type="ECO:0000313" key="6">
    <source>
        <dbReference type="EMBL" id="XDS46300.1"/>
    </source>
</evidence>
<dbReference type="GO" id="GO:0005524">
    <property type="term" value="F:ATP binding"/>
    <property type="evidence" value="ECO:0007669"/>
    <property type="project" value="UniProtKB-KW"/>
</dbReference>
<keyword evidence="2 7" id="KW-0808">Transferase</keyword>
<evidence type="ECO:0000256" key="3">
    <source>
        <dbReference type="ARBA" id="ARBA00022741"/>
    </source>
</evidence>
<dbReference type="RefSeq" id="WP_369341117.1">
    <property type="nucleotide sequence ID" value="NZ_CP129675.1"/>
</dbReference>
<dbReference type="KEGG" id="bfk:QN062_07010"/>
<dbReference type="AlphaFoldDB" id="A0AB39UIU6"/>
<keyword evidence="5" id="KW-0067">ATP-binding</keyword>
<dbReference type="Gene3D" id="3.30.200.20">
    <property type="entry name" value="Phosphorylase Kinase, domain 1"/>
    <property type="match status" value="1"/>
</dbReference>
<gene>
    <name evidence="7" type="primary">mtnK</name>
    <name evidence="8" type="ORF">QN062_07010</name>
    <name evidence="7" type="ORF">QN216_01215</name>
    <name evidence="6" type="ORF">QN217_09240</name>
</gene>
<dbReference type="SUPFAM" id="SSF56112">
    <property type="entry name" value="Protein kinase-like (PK-like)"/>
    <property type="match status" value="1"/>
</dbReference>
<evidence type="ECO:0000256" key="5">
    <source>
        <dbReference type="ARBA" id="ARBA00022840"/>
    </source>
</evidence>
<evidence type="ECO:0000313" key="8">
    <source>
        <dbReference type="EMBL" id="XDS50145.1"/>
    </source>
</evidence>
<evidence type="ECO:0000313" key="7">
    <source>
        <dbReference type="EMBL" id="XDS48921.1"/>
    </source>
</evidence>
<evidence type="ECO:0000256" key="4">
    <source>
        <dbReference type="ARBA" id="ARBA00022777"/>
    </source>
</evidence>
<reference evidence="7" key="1">
    <citation type="submission" date="2023-07" db="EMBL/GenBank/DDBJ databases">
        <title>Bifidobacterium aquikefiriaerophilum sp. nov. and Bifidobacterium eccum sp. nov., isolated from water kefir.</title>
        <authorList>
            <person name="Breselge S."/>
            <person name="Bellassi P."/>
            <person name="Barcenilla C."/>
            <person name="Alvarez-Ordonez A."/>
            <person name="Morelli L."/>
            <person name="Cotter P.D."/>
        </authorList>
    </citation>
    <scope>NUCLEOTIDE SEQUENCE</scope>
    <source>
        <strain evidence="8">WK012_4_13</strain>
        <strain evidence="7">WK013_4_14</strain>
        <strain evidence="6">WK048_4_13</strain>
    </source>
</reference>
<dbReference type="GO" id="GO:0009086">
    <property type="term" value="P:methionine biosynthetic process"/>
    <property type="evidence" value="ECO:0007669"/>
    <property type="project" value="InterPro"/>
</dbReference>
<dbReference type="PANTHER" id="PTHR34273:SF2">
    <property type="entry name" value="METHYLTHIORIBOSE KINASE"/>
    <property type="match status" value="1"/>
</dbReference>
<accession>A0AB39UIU6</accession>
<dbReference type="GO" id="GO:0046522">
    <property type="term" value="F:S-methyl-5-thioribose kinase activity"/>
    <property type="evidence" value="ECO:0007669"/>
    <property type="project" value="UniProtKB-EC"/>
</dbReference>
<keyword evidence="3" id="KW-0547">Nucleotide-binding</keyword>
<comment type="similarity">
    <text evidence="1">Belongs to the methylthioribose kinase family.</text>
</comment>
<dbReference type="InterPro" id="IPR009212">
    <property type="entry name" value="Methylthioribose_kinase"/>
</dbReference>
<evidence type="ECO:0000256" key="1">
    <source>
        <dbReference type="ARBA" id="ARBA00010165"/>
    </source>
</evidence>
<dbReference type="NCBIfam" id="TIGR01767">
    <property type="entry name" value="MTRK"/>
    <property type="match status" value="1"/>
</dbReference>
<dbReference type="Gene3D" id="3.90.1200.10">
    <property type="match status" value="1"/>
</dbReference>
<sequence length="426" mass="48122">MSTELLNEKTVIDYIAGRSDLNAVVNVGKTTVREVGDGNLNLLFLVQDGSNGLAIKQTLPYVRSDHSWKVTEDSIFAEARGLEAASEYAKAYAPRYFGLDADRRLIVEEDLSDWQVWRPNLNGRRVNRLAARDTGRFIAEMAYHTSYFGKDEQEVQRAAADSINPELEQITEDLIFTEPYFDHVHNSWDSRVDDQVLALRDDKIRTQAAKLKYEFLTNGEALLHGDLHTNSIFVRNQGAEEDPLPDEAAHVKIFDYEFGFYGPVAFDIGILWGNFLLAQAREFALSSSDSSLAVEEGNHDGDFHAWLLSLYEESWQGFEQEFRRLASHRVNRIFTDGFVDHWLSRTLRYSAGFAASEAIRRTIGWAKVSDIESLDGKAKADASRFALSAARRLLEGFEGLDEVADVRRLVEGTAARLEKGRQGNVR</sequence>
<dbReference type="EMBL" id="CP129682">
    <property type="protein sequence ID" value="XDS48921.1"/>
    <property type="molecule type" value="Genomic_DNA"/>
</dbReference>
<dbReference type="PANTHER" id="PTHR34273">
    <property type="entry name" value="METHYLTHIORIBOSE KINASE"/>
    <property type="match status" value="1"/>
</dbReference>
<keyword evidence="4 7" id="KW-0418">Kinase</keyword>
<evidence type="ECO:0000256" key="2">
    <source>
        <dbReference type="ARBA" id="ARBA00022679"/>
    </source>
</evidence>
<dbReference type="EMBL" id="CP129675">
    <property type="protein sequence ID" value="XDS46300.1"/>
    <property type="molecule type" value="Genomic_DNA"/>
</dbReference>
<dbReference type="InterPro" id="IPR011009">
    <property type="entry name" value="Kinase-like_dom_sf"/>
</dbReference>
<organism evidence="7">
    <name type="scientific">Bifidobacterium fermentum</name>
    <dbReference type="NCBI Taxonomy" id="3059035"/>
    <lineage>
        <taxon>Bacteria</taxon>
        <taxon>Bacillati</taxon>
        <taxon>Actinomycetota</taxon>
        <taxon>Actinomycetes</taxon>
        <taxon>Bifidobacteriales</taxon>
        <taxon>Bifidobacteriaceae</taxon>
        <taxon>Bifidobacterium</taxon>
    </lineage>
</organism>
<proteinExistence type="inferred from homology"/>
<name>A0AB39UIU6_9BIFI</name>
<dbReference type="EMBL" id="CP129683">
    <property type="protein sequence ID" value="XDS50145.1"/>
    <property type="molecule type" value="Genomic_DNA"/>
</dbReference>